<dbReference type="AlphaFoldDB" id="A0A0F9KSD4"/>
<comment type="caution">
    <text evidence="2">The sequence shown here is derived from an EMBL/GenBank/DDBJ whole genome shotgun (WGS) entry which is preliminary data.</text>
</comment>
<keyword evidence="1" id="KW-1133">Transmembrane helix</keyword>
<feature type="transmembrane region" description="Helical" evidence="1">
    <location>
        <begin position="9"/>
        <end position="29"/>
    </location>
</feature>
<sequence length="61" mass="6851">MIDILAKALLGSVVIGFLVYWLLTLWGFPSGLSEGFASFLGTLNFLLYGSIRVKEWINDKR</sequence>
<evidence type="ECO:0000313" key="2">
    <source>
        <dbReference type="EMBL" id="KKM18315.1"/>
    </source>
</evidence>
<keyword evidence="1" id="KW-0812">Transmembrane</keyword>
<proteinExistence type="predicted"/>
<name>A0A0F9KSD4_9ZZZZ</name>
<reference evidence="2" key="1">
    <citation type="journal article" date="2015" name="Nature">
        <title>Complex archaea that bridge the gap between prokaryotes and eukaryotes.</title>
        <authorList>
            <person name="Spang A."/>
            <person name="Saw J.H."/>
            <person name="Jorgensen S.L."/>
            <person name="Zaremba-Niedzwiedzka K."/>
            <person name="Martijn J."/>
            <person name="Lind A.E."/>
            <person name="van Eijk R."/>
            <person name="Schleper C."/>
            <person name="Guy L."/>
            <person name="Ettema T.J."/>
        </authorList>
    </citation>
    <scope>NUCLEOTIDE SEQUENCE</scope>
</reference>
<organism evidence="2">
    <name type="scientific">marine sediment metagenome</name>
    <dbReference type="NCBI Taxonomy" id="412755"/>
    <lineage>
        <taxon>unclassified sequences</taxon>
        <taxon>metagenomes</taxon>
        <taxon>ecological metagenomes</taxon>
    </lineage>
</organism>
<keyword evidence="1" id="KW-0472">Membrane</keyword>
<evidence type="ECO:0000256" key="1">
    <source>
        <dbReference type="SAM" id="Phobius"/>
    </source>
</evidence>
<gene>
    <name evidence="2" type="ORF">LCGC14_1666990</name>
</gene>
<feature type="transmembrane region" description="Helical" evidence="1">
    <location>
        <begin position="35"/>
        <end position="51"/>
    </location>
</feature>
<accession>A0A0F9KSD4</accession>
<dbReference type="EMBL" id="LAZR01014248">
    <property type="protein sequence ID" value="KKM18315.1"/>
    <property type="molecule type" value="Genomic_DNA"/>
</dbReference>
<protein>
    <submittedName>
        <fullName evidence="2">Uncharacterized protein</fullName>
    </submittedName>
</protein>